<keyword evidence="4" id="KW-1185">Reference proteome</keyword>
<evidence type="ECO:0000256" key="1">
    <source>
        <dbReference type="SAM" id="Phobius"/>
    </source>
</evidence>
<dbReference type="AlphaFoldDB" id="A0A1M4YZY8"/>
<keyword evidence="1" id="KW-0812">Transmembrane</keyword>
<feature type="signal peptide" evidence="2">
    <location>
        <begin position="1"/>
        <end position="15"/>
    </location>
</feature>
<dbReference type="EMBL" id="FQVK01000017">
    <property type="protein sequence ID" value="SHF11137.1"/>
    <property type="molecule type" value="Genomic_DNA"/>
</dbReference>
<dbReference type="Proteomes" id="UP000325134">
    <property type="component" value="Unassembled WGS sequence"/>
</dbReference>
<accession>A0A1M4YZY8</accession>
<protein>
    <recommendedName>
        <fullName evidence="5">EamA-like transporter family protein</fullName>
    </recommendedName>
</protein>
<keyword evidence="1" id="KW-0472">Membrane</keyword>
<proteinExistence type="predicted"/>
<name>A0A1M4YZY8_9RHOB</name>
<feature type="chain" id="PRO_5012589882" description="EamA-like transporter family protein" evidence="2">
    <location>
        <begin position="16"/>
        <end position="188"/>
    </location>
</feature>
<feature type="transmembrane region" description="Helical" evidence="1">
    <location>
        <begin position="32"/>
        <end position="53"/>
    </location>
</feature>
<dbReference type="SUPFAM" id="SSF103481">
    <property type="entry name" value="Multidrug resistance efflux transporter EmrE"/>
    <property type="match status" value="1"/>
</dbReference>
<organism evidence="3 4">
    <name type="scientific">Ruegeria intermedia</name>
    <dbReference type="NCBI Taxonomy" id="996115"/>
    <lineage>
        <taxon>Bacteria</taxon>
        <taxon>Pseudomonadati</taxon>
        <taxon>Pseudomonadota</taxon>
        <taxon>Alphaproteobacteria</taxon>
        <taxon>Rhodobacterales</taxon>
        <taxon>Roseobacteraceae</taxon>
        <taxon>Ruegeria</taxon>
    </lineage>
</organism>
<feature type="transmembrane region" description="Helical" evidence="1">
    <location>
        <begin position="169"/>
        <end position="187"/>
    </location>
</feature>
<feature type="transmembrane region" description="Helical" evidence="1">
    <location>
        <begin position="143"/>
        <end position="162"/>
    </location>
</feature>
<keyword evidence="2" id="KW-0732">Signal</keyword>
<reference evidence="3 4" key="1">
    <citation type="submission" date="2016-11" db="EMBL/GenBank/DDBJ databases">
        <authorList>
            <person name="Varghese N."/>
            <person name="Submissions S."/>
        </authorList>
    </citation>
    <scope>NUCLEOTIDE SEQUENCE [LARGE SCALE GENOMIC DNA]</scope>
    <source>
        <strain evidence="3 4">DSM 29341</strain>
    </source>
</reference>
<evidence type="ECO:0000313" key="4">
    <source>
        <dbReference type="Proteomes" id="UP000325134"/>
    </source>
</evidence>
<sequence>MRLFLLTALTMCAFAANSLLNRAAVDGGASDPAGFAVVRVLTGALVLSVLVVLRGGRLEMRGRRRLFGAGALSVYMIGFSAAYLTLDAGLGALILFAVVQVSMFVAGSLTGASPSARQWLGAGVALAGLAWVLWPAGEAQVHLRGAGLMAAAGVGWAAYSLAGRSEPDALAGTAANFVVALPMTAIAL</sequence>
<dbReference type="InterPro" id="IPR037185">
    <property type="entry name" value="EmrE-like"/>
</dbReference>
<feature type="transmembrane region" description="Helical" evidence="1">
    <location>
        <begin position="65"/>
        <end position="84"/>
    </location>
</feature>
<evidence type="ECO:0008006" key="5">
    <source>
        <dbReference type="Google" id="ProtNLM"/>
    </source>
</evidence>
<keyword evidence="1" id="KW-1133">Transmembrane helix</keyword>
<evidence type="ECO:0000313" key="3">
    <source>
        <dbReference type="EMBL" id="SHF11137.1"/>
    </source>
</evidence>
<gene>
    <name evidence="3" type="ORF">SAMN05444279_11761</name>
</gene>
<feature type="transmembrane region" description="Helical" evidence="1">
    <location>
        <begin position="90"/>
        <end position="112"/>
    </location>
</feature>
<feature type="transmembrane region" description="Helical" evidence="1">
    <location>
        <begin position="119"/>
        <end position="137"/>
    </location>
</feature>
<evidence type="ECO:0000256" key="2">
    <source>
        <dbReference type="SAM" id="SignalP"/>
    </source>
</evidence>